<dbReference type="Pfam" id="PF24883">
    <property type="entry name" value="NPHP3_N"/>
    <property type="match status" value="1"/>
</dbReference>
<gene>
    <name evidence="4" type="ORF">BT96DRAFT_922454</name>
</gene>
<reference evidence="4" key="1">
    <citation type="journal article" date="2019" name="Environ. Microbiol.">
        <title>Fungal ecological strategies reflected in gene transcription - a case study of two litter decomposers.</title>
        <authorList>
            <person name="Barbi F."/>
            <person name="Kohler A."/>
            <person name="Barry K."/>
            <person name="Baskaran P."/>
            <person name="Daum C."/>
            <person name="Fauchery L."/>
            <person name="Ihrmark K."/>
            <person name="Kuo A."/>
            <person name="LaButti K."/>
            <person name="Lipzen A."/>
            <person name="Morin E."/>
            <person name="Grigoriev I.V."/>
            <person name="Henrissat B."/>
            <person name="Lindahl B."/>
            <person name="Martin F."/>
        </authorList>
    </citation>
    <scope>NUCLEOTIDE SEQUENCE</scope>
    <source>
        <strain evidence="4">JB14</strain>
    </source>
</reference>
<protein>
    <recommendedName>
        <fullName evidence="3">Nephrocystin 3-like N-terminal domain-containing protein</fullName>
    </recommendedName>
</protein>
<dbReference type="AlphaFoldDB" id="A0A6A4HFJ2"/>
<proteinExistence type="predicted"/>
<dbReference type="Proteomes" id="UP000799118">
    <property type="component" value="Unassembled WGS sequence"/>
</dbReference>
<keyword evidence="1" id="KW-0677">Repeat</keyword>
<dbReference type="InterPro" id="IPR056884">
    <property type="entry name" value="NPHP3-like_N"/>
</dbReference>
<evidence type="ECO:0000313" key="5">
    <source>
        <dbReference type="Proteomes" id="UP000799118"/>
    </source>
</evidence>
<dbReference type="PANTHER" id="PTHR10039">
    <property type="entry name" value="AMELOGENIN"/>
    <property type="match status" value="1"/>
</dbReference>
<name>A0A6A4HFJ2_9AGAR</name>
<dbReference type="OrthoDB" id="538223at2759"/>
<evidence type="ECO:0000256" key="1">
    <source>
        <dbReference type="ARBA" id="ARBA00022737"/>
    </source>
</evidence>
<evidence type="ECO:0000256" key="2">
    <source>
        <dbReference type="SAM" id="MobiDB-lite"/>
    </source>
</evidence>
<accession>A0A6A4HFJ2</accession>
<feature type="compositionally biased region" description="Polar residues" evidence="2">
    <location>
        <begin position="793"/>
        <end position="802"/>
    </location>
</feature>
<feature type="region of interest" description="Disordered" evidence="2">
    <location>
        <begin position="790"/>
        <end position="826"/>
    </location>
</feature>
<dbReference type="InterPro" id="IPR027417">
    <property type="entry name" value="P-loop_NTPase"/>
</dbReference>
<evidence type="ECO:0000313" key="4">
    <source>
        <dbReference type="EMBL" id="KAE9395997.1"/>
    </source>
</evidence>
<feature type="domain" description="Nephrocystin 3-like N-terminal" evidence="3">
    <location>
        <begin position="72"/>
        <end position="241"/>
    </location>
</feature>
<keyword evidence="5" id="KW-1185">Reference proteome</keyword>
<dbReference type="PANTHER" id="PTHR10039:SF15">
    <property type="entry name" value="NACHT DOMAIN-CONTAINING PROTEIN"/>
    <property type="match status" value="1"/>
</dbReference>
<evidence type="ECO:0000259" key="3">
    <source>
        <dbReference type="Pfam" id="PF24883"/>
    </source>
</evidence>
<sequence>MSFFPNSQKFTVNNSSFINVAGDYIQRDDRDYYPGLEILHRNGIQGAVYNSEQRFPPPNCHPGTRTQVLEILRSWITDVADTTSIHWLYGGAGIGKSAVAQTISEEFAASHLAATFFFARADPSRNNLTSFFITISYQLATSPTLGPLLKHPIDLAVRENPGIVHAILEEQFRDLIVLPCIWLTTTCRLTTEQWKDLPRLIVIDGLDECIDIASQERLLSIIRQAKNTTPPLPFEFLICSRPEPRIRNAFSHQAFHRILDCTDIGESFGSGKDIANYLRHEFNRIRREHGRSMAHAAEDWPGNGIIQQLVQKACGQFVYAATVIKYVGDYDGFPIERLEIILKITVPDDFDSPYPDLDLLYMQILSVCPETELFFDVMAHILRPSDTFFDKRFEQTSLMIIEGLFFLPKGKVWALLSRLHSVLLIPENDHDNITVRHASFIDFLTDQKRSGRYFINTDMEERHERVLFYLLKIISRSTIENWKYQFEGAKSEFEDYACTYWGAHFQKFKNSSSSRILTALNWVDLCGLLNTTLRYKNTSSKVFIDTLQSCLNNFQSVVQWAHALRKSSNRLPILDNLIKQYILFDLGFRISIPSSLSTQAREILMVALLVLKTHLILYHPRRRHWNAVDRLVLEMTYSFLTRLPDTWWDLTQVGNIMRSPWPARLPILPLNMNPPQFDYDFWNKYRDNFSMIKLDYVECHKEIGLHCVWILSPGVFHMEDVVLYAQDHWINHVLDALPSDETLQALLDNVALLNKEDATRALEWAEGAEESQDQLAQQLIMQIRRHLKPRPVNVTSNGSQSGRGADSESVNEHTSRNKAKPSLIMGKPTKNVDHILDVLASDEMLQILLDNVALSNKEDARRALELAKATEESQEQLIQQLLMRHGRTSQTKPSSIIEKPTKGIDVDQLSENKVKHRWMEKLRCF</sequence>
<dbReference type="SUPFAM" id="SSF52540">
    <property type="entry name" value="P-loop containing nucleoside triphosphate hydrolases"/>
    <property type="match status" value="1"/>
</dbReference>
<organism evidence="4 5">
    <name type="scientific">Gymnopus androsaceus JB14</name>
    <dbReference type="NCBI Taxonomy" id="1447944"/>
    <lineage>
        <taxon>Eukaryota</taxon>
        <taxon>Fungi</taxon>
        <taxon>Dikarya</taxon>
        <taxon>Basidiomycota</taxon>
        <taxon>Agaricomycotina</taxon>
        <taxon>Agaricomycetes</taxon>
        <taxon>Agaricomycetidae</taxon>
        <taxon>Agaricales</taxon>
        <taxon>Marasmiineae</taxon>
        <taxon>Omphalotaceae</taxon>
        <taxon>Gymnopus</taxon>
    </lineage>
</organism>
<dbReference type="EMBL" id="ML769521">
    <property type="protein sequence ID" value="KAE9395997.1"/>
    <property type="molecule type" value="Genomic_DNA"/>
</dbReference>
<dbReference type="Gene3D" id="3.40.50.300">
    <property type="entry name" value="P-loop containing nucleotide triphosphate hydrolases"/>
    <property type="match status" value="1"/>
</dbReference>